<evidence type="ECO:0000313" key="3">
    <source>
        <dbReference type="Proteomes" id="UP000799302"/>
    </source>
</evidence>
<protein>
    <submittedName>
        <fullName evidence="2">CBD9-like protein</fullName>
    </submittedName>
</protein>
<dbReference type="OrthoDB" id="413885at2759"/>
<dbReference type="SUPFAM" id="SSF49344">
    <property type="entry name" value="CBD9-like"/>
    <property type="match status" value="1"/>
</dbReference>
<dbReference type="PANTHER" id="PTHR47190">
    <property type="entry name" value="DEHYDROGENASE, PUTATIVE-RELATED"/>
    <property type="match status" value="1"/>
</dbReference>
<evidence type="ECO:0000259" key="1">
    <source>
        <dbReference type="Pfam" id="PF16010"/>
    </source>
</evidence>
<dbReference type="Gene3D" id="2.60.40.1210">
    <property type="entry name" value="Cellobiose dehydrogenase, cytochrome domain"/>
    <property type="match status" value="1"/>
</dbReference>
<reference evidence="2" key="1">
    <citation type="journal article" date="2020" name="Stud. Mycol.">
        <title>101 Dothideomycetes genomes: a test case for predicting lifestyles and emergence of pathogens.</title>
        <authorList>
            <person name="Haridas S."/>
            <person name="Albert R."/>
            <person name="Binder M."/>
            <person name="Bloem J."/>
            <person name="Labutti K."/>
            <person name="Salamov A."/>
            <person name="Andreopoulos B."/>
            <person name="Baker S."/>
            <person name="Barry K."/>
            <person name="Bills G."/>
            <person name="Bluhm B."/>
            <person name="Cannon C."/>
            <person name="Castanera R."/>
            <person name="Culley D."/>
            <person name="Daum C."/>
            <person name="Ezra D."/>
            <person name="Gonzalez J."/>
            <person name="Henrissat B."/>
            <person name="Kuo A."/>
            <person name="Liang C."/>
            <person name="Lipzen A."/>
            <person name="Lutzoni F."/>
            <person name="Magnuson J."/>
            <person name="Mondo S."/>
            <person name="Nolan M."/>
            <person name="Ohm R."/>
            <person name="Pangilinan J."/>
            <person name="Park H.-J."/>
            <person name="Ramirez L."/>
            <person name="Alfaro M."/>
            <person name="Sun H."/>
            <person name="Tritt A."/>
            <person name="Yoshinaga Y."/>
            <person name="Zwiers L.-H."/>
            <person name="Turgeon B."/>
            <person name="Goodwin S."/>
            <person name="Spatafora J."/>
            <person name="Crous P."/>
            <person name="Grigoriev I."/>
        </authorList>
    </citation>
    <scope>NUCLEOTIDE SEQUENCE</scope>
    <source>
        <strain evidence="2">CBS 115976</strain>
    </source>
</reference>
<sequence length="191" mass="19050">LGSVAAQSTPAKDAATGIDFQSYSAPSGFKFGIALPESGGEDFIGQIAGPLTGGNGWVGISLGGSMRGPLLIAAWSNEGKSMGSIRKATSYSNPPVYTGASSLKTIAAGSTANATHMTYTFLCSKCVTGDALSFSASAPTAKMGFAMSSGKVAKASDPATALTYHTAGKGQYTVDLAGAKKSGFAAWAAKA</sequence>
<dbReference type="PANTHER" id="PTHR47190:SF4">
    <property type="entry name" value="DEHYDROGENASE, PUTATIVE-RELATED"/>
    <property type="match status" value="1"/>
</dbReference>
<feature type="non-terminal residue" evidence="2">
    <location>
        <position position="1"/>
    </location>
</feature>
<organism evidence="2 3">
    <name type="scientific">Microthyrium microscopicum</name>
    <dbReference type="NCBI Taxonomy" id="703497"/>
    <lineage>
        <taxon>Eukaryota</taxon>
        <taxon>Fungi</taxon>
        <taxon>Dikarya</taxon>
        <taxon>Ascomycota</taxon>
        <taxon>Pezizomycotina</taxon>
        <taxon>Dothideomycetes</taxon>
        <taxon>Dothideomycetes incertae sedis</taxon>
        <taxon>Microthyriales</taxon>
        <taxon>Microthyriaceae</taxon>
        <taxon>Microthyrium</taxon>
    </lineage>
</organism>
<name>A0A6A6UIL6_9PEZI</name>
<dbReference type="InterPro" id="IPR015920">
    <property type="entry name" value="Cellobiose_DH-like_cyt"/>
</dbReference>
<proteinExistence type="predicted"/>
<dbReference type="CDD" id="cd09630">
    <property type="entry name" value="CDH_like_cytochrome"/>
    <property type="match status" value="1"/>
</dbReference>
<accession>A0A6A6UIL6</accession>
<dbReference type="AlphaFoldDB" id="A0A6A6UIL6"/>
<feature type="non-terminal residue" evidence="2">
    <location>
        <position position="191"/>
    </location>
</feature>
<keyword evidence="3" id="KW-1185">Reference proteome</keyword>
<feature type="domain" description="Cellobiose dehydrogenase-like cytochrome" evidence="1">
    <location>
        <begin position="13"/>
        <end position="185"/>
    </location>
</feature>
<dbReference type="EMBL" id="MU004233">
    <property type="protein sequence ID" value="KAF2671313.1"/>
    <property type="molecule type" value="Genomic_DNA"/>
</dbReference>
<evidence type="ECO:0000313" key="2">
    <source>
        <dbReference type="EMBL" id="KAF2671313.1"/>
    </source>
</evidence>
<gene>
    <name evidence="2" type="ORF">BT63DRAFT_362078</name>
</gene>
<dbReference type="Pfam" id="PF16010">
    <property type="entry name" value="CDH-cyt"/>
    <property type="match status" value="1"/>
</dbReference>
<dbReference type="InterPro" id="IPR053208">
    <property type="entry name" value="GMC_Oxidoreductase_CD"/>
</dbReference>
<dbReference type="Proteomes" id="UP000799302">
    <property type="component" value="Unassembled WGS sequence"/>
</dbReference>